<gene>
    <name evidence="2" type="ORF">ACFSW8_12000</name>
</gene>
<proteinExistence type="predicted"/>
<feature type="chain" id="PRO_5047109073" evidence="1">
    <location>
        <begin position="23"/>
        <end position="306"/>
    </location>
</feature>
<sequence>MITTFAKLSLFAFITFKTLANAKEPAPPVKELLFSSRDPLEFHTALQQAKEQNLPKQTLLEAQFLYLIDQQDTAGLAALSVPLTPLFDAFNPDHSEIFTLEDDWKAIIRFTQALKALEQNKPREFKETIKSAFWHSPRQASVFAPHIDQFKVDQSMLKVQFNFNKPYLKLLEPKAYTFNKNAKANLLIFWSPWSQEFIETIDDFKALCEITKSNDISNSTILTELSDEAFKDAKQTIQELSLQQTTHWIADSNDNFLARTLRIQSIPTVVLVNKEGKVKFNGHPSNKKFWLELKKIVPNLERPKPQ</sequence>
<dbReference type="Gene3D" id="3.40.30.10">
    <property type="entry name" value="Glutaredoxin"/>
    <property type="match status" value="1"/>
</dbReference>
<organism evidence="2 3">
    <name type="scientific">Rubritalea tangerina</name>
    <dbReference type="NCBI Taxonomy" id="430798"/>
    <lineage>
        <taxon>Bacteria</taxon>
        <taxon>Pseudomonadati</taxon>
        <taxon>Verrucomicrobiota</taxon>
        <taxon>Verrucomicrobiia</taxon>
        <taxon>Verrucomicrobiales</taxon>
        <taxon>Rubritaleaceae</taxon>
        <taxon>Rubritalea</taxon>
    </lineage>
</organism>
<dbReference type="Proteomes" id="UP001597389">
    <property type="component" value="Unassembled WGS sequence"/>
</dbReference>
<reference evidence="3" key="1">
    <citation type="journal article" date="2019" name="Int. J. Syst. Evol. Microbiol.">
        <title>The Global Catalogue of Microorganisms (GCM) 10K type strain sequencing project: providing services to taxonomists for standard genome sequencing and annotation.</title>
        <authorList>
            <consortium name="The Broad Institute Genomics Platform"/>
            <consortium name="The Broad Institute Genome Sequencing Center for Infectious Disease"/>
            <person name="Wu L."/>
            <person name="Ma J."/>
        </authorList>
    </citation>
    <scope>NUCLEOTIDE SEQUENCE [LARGE SCALE GENOMIC DNA]</scope>
    <source>
        <strain evidence="3">CCUG 57942</strain>
    </source>
</reference>
<evidence type="ECO:0000256" key="1">
    <source>
        <dbReference type="SAM" id="SignalP"/>
    </source>
</evidence>
<dbReference type="InterPro" id="IPR036249">
    <property type="entry name" value="Thioredoxin-like_sf"/>
</dbReference>
<comment type="caution">
    <text evidence="2">The sequence shown here is derived from an EMBL/GenBank/DDBJ whole genome shotgun (WGS) entry which is preliminary data.</text>
</comment>
<dbReference type="RefSeq" id="WP_377178336.1">
    <property type="nucleotide sequence ID" value="NZ_JBHUJB010000049.1"/>
</dbReference>
<evidence type="ECO:0000313" key="3">
    <source>
        <dbReference type="Proteomes" id="UP001597389"/>
    </source>
</evidence>
<keyword evidence="1" id="KW-0732">Signal</keyword>
<protein>
    <submittedName>
        <fullName evidence="2">Thioredoxin-like domain-containing protein</fullName>
    </submittedName>
</protein>
<feature type="signal peptide" evidence="1">
    <location>
        <begin position="1"/>
        <end position="22"/>
    </location>
</feature>
<dbReference type="EMBL" id="JBHUJB010000049">
    <property type="protein sequence ID" value="MFD2159623.1"/>
    <property type="molecule type" value="Genomic_DNA"/>
</dbReference>
<dbReference type="SUPFAM" id="SSF52833">
    <property type="entry name" value="Thioredoxin-like"/>
    <property type="match status" value="1"/>
</dbReference>
<keyword evidence="3" id="KW-1185">Reference proteome</keyword>
<evidence type="ECO:0000313" key="2">
    <source>
        <dbReference type="EMBL" id="MFD2159623.1"/>
    </source>
</evidence>
<accession>A0ABW4ZCK8</accession>
<name>A0ABW4ZCK8_9BACT</name>